<keyword evidence="4" id="KW-1185">Reference proteome</keyword>
<dbReference type="SMART" id="SM00471">
    <property type="entry name" value="HDc"/>
    <property type="match status" value="1"/>
</dbReference>
<gene>
    <name evidence="3" type="ORF">WJ96_04580</name>
</gene>
<dbReference type="GO" id="GO:0000166">
    <property type="term" value="F:nucleotide binding"/>
    <property type="evidence" value="ECO:0007669"/>
    <property type="project" value="UniProtKB-KW"/>
</dbReference>
<sequence length="379" mass="42381">MNWNDISALVPVAGAKPDFQACLAAFPALEHAKTTNQSVVHHAEGDVWTHTKMVVEALLALPGYQALAREDQVKVFLAALLHDVAKYRTTFVNPETGDIQHPGHSRKGAIDARVALWDAGVPFDVREAVCRMIAVHQVPFWVMGGSKREVPPEFIVRELSWQLDLRLLALLAEADILGRICGDTSSILDNIELFRELAREENCFGRPRDFVDAHTAVSYFRGASVHPDYPLYQEPGSKVIVMSGPPASGKNTWVEANHPGLPVISFDDAREELGLRHGKNEGMVAHLAVDKAKALLREKVPFVWNATHLSEQMRQKTMDLLYAYHAQVEVVYLERPRAELLARNSRRDTSLNNKTLQAMLSKWEPPLPTEAHAVRYLVD</sequence>
<dbReference type="EMBL" id="LPBJ01000047">
    <property type="protein sequence ID" value="KVP97850.1"/>
    <property type="molecule type" value="Genomic_DNA"/>
</dbReference>
<organism evidence="3 4">
    <name type="scientific">Burkholderia ubonensis</name>
    <dbReference type="NCBI Taxonomy" id="101571"/>
    <lineage>
        <taxon>Bacteria</taxon>
        <taxon>Pseudomonadati</taxon>
        <taxon>Pseudomonadota</taxon>
        <taxon>Betaproteobacteria</taxon>
        <taxon>Burkholderiales</taxon>
        <taxon>Burkholderiaceae</taxon>
        <taxon>Burkholderia</taxon>
        <taxon>Burkholderia cepacia complex</taxon>
    </lineage>
</organism>
<evidence type="ECO:0000313" key="3">
    <source>
        <dbReference type="EMBL" id="KVP97850.1"/>
    </source>
</evidence>
<dbReference type="PANTHER" id="PTHR47545:SF1">
    <property type="entry name" value="MULTIFUNCTIONAL CCA PROTEIN"/>
    <property type="match status" value="1"/>
</dbReference>
<dbReference type="Gene3D" id="1.10.3210.10">
    <property type="entry name" value="Hypothetical protein af1432"/>
    <property type="match status" value="1"/>
</dbReference>
<comment type="caution">
    <text evidence="3">The sequence shown here is derived from an EMBL/GenBank/DDBJ whole genome shotgun (WGS) entry which is preliminary data.</text>
</comment>
<dbReference type="InterPro" id="IPR003607">
    <property type="entry name" value="HD/PDEase_dom"/>
</dbReference>
<proteinExistence type="predicted"/>
<dbReference type="PANTHER" id="PTHR47545">
    <property type="entry name" value="MULTIFUNCTIONAL CCA PROTEIN"/>
    <property type="match status" value="1"/>
</dbReference>
<dbReference type="RefSeq" id="WP_059928378.1">
    <property type="nucleotide sequence ID" value="NZ_LPBG01000117.1"/>
</dbReference>
<evidence type="ECO:0000259" key="2">
    <source>
        <dbReference type="SMART" id="SM00471"/>
    </source>
</evidence>
<dbReference type="SUPFAM" id="SSF52540">
    <property type="entry name" value="P-loop containing nucleoside triphosphate hydrolases"/>
    <property type="match status" value="1"/>
</dbReference>
<protein>
    <submittedName>
        <fullName evidence="3">Metal-dependent phosphohydrolase</fullName>
    </submittedName>
</protein>
<dbReference type="Gene3D" id="3.40.50.300">
    <property type="entry name" value="P-loop containing nucleotide triphosphate hydrolases"/>
    <property type="match status" value="1"/>
</dbReference>
<dbReference type="AlphaFoldDB" id="A0AAW3MW77"/>
<evidence type="ECO:0000256" key="1">
    <source>
        <dbReference type="ARBA" id="ARBA00022741"/>
    </source>
</evidence>
<dbReference type="InterPro" id="IPR006674">
    <property type="entry name" value="HD_domain"/>
</dbReference>
<dbReference type="Pfam" id="PF13671">
    <property type="entry name" value="AAA_33"/>
    <property type="match status" value="1"/>
</dbReference>
<reference evidence="3 4" key="1">
    <citation type="submission" date="2015-11" db="EMBL/GenBank/DDBJ databases">
        <title>Expanding the genomic diversity of Burkholderia species for the development of highly accurate diagnostics.</title>
        <authorList>
            <person name="Sahl J."/>
            <person name="Keim P."/>
            <person name="Wagner D."/>
        </authorList>
    </citation>
    <scope>NUCLEOTIDE SEQUENCE [LARGE SCALE GENOMIC DNA]</scope>
    <source>
        <strain evidence="3 4">MSMB1808WGS</strain>
    </source>
</reference>
<dbReference type="CDD" id="cd00077">
    <property type="entry name" value="HDc"/>
    <property type="match status" value="1"/>
</dbReference>
<dbReference type="InterPro" id="IPR050124">
    <property type="entry name" value="tRNA_CCA-adding_enzyme"/>
</dbReference>
<feature type="domain" description="HD/PDEase" evidence="2">
    <location>
        <begin position="43"/>
        <end position="189"/>
    </location>
</feature>
<evidence type="ECO:0000313" key="4">
    <source>
        <dbReference type="Proteomes" id="UP000056453"/>
    </source>
</evidence>
<dbReference type="SUPFAM" id="SSF109604">
    <property type="entry name" value="HD-domain/PDEase-like"/>
    <property type="match status" value="1"/>
</dbReference>
<dbReference type="Pfam" id="PF01966">
    <property type="entry name" value="HD"/>
    <property type="match status" value="1"/>
</dbReference>
<keyword evidence="1" id="KW-0547">Nucleotide-binding</keyword>
<dbReference type="InterPro" id="IPR027417">
    <property type="entry name" value="P-loop_NTPase"/>
</dbReference>
<dbReference type="Proteomes" id="UP000056453">
    <property type="component" value="Unassembled WGS sequence"/>
</dbReference>
<accession>A0AAW3MW77</accession>
<name>A0AAW3MW77_9BURK</name>